<proteinExistence type="predicted"/>
<organism evidence="1 2">
    <name type="scientific">Ficus carica</name>
    <name type="common">Common fig</name>
    <dbReference type="NCBI Taxonomy" id="3494"/>
    <lineage>
        <taxon>Eukaryota</taxon>
        <taxon>Viridiplantae</taxon>
        <taxon>Streptophyta</taxon>
        <taxon>Embryophyta</taxon>
        <taxon>Tracheophyta</taxon>
        <taxon>Spermatophyta</taxon>
        <taxon>Magnoliopsida</taxon>
        <taxon>eudicotyledons</taxon>
        <taxon>Gunneridae</taxon>
        <taxon>Pentapetalae</taxon>
        <taxon>rosids</taxon>
        <taxon>fabids</taxon>
        <taxon>Rosales</taxon>
        <taxon>Moraceae</taxon>
        <taxon>Ficeae</taxon>
        <taxon>Ficus</taxon>
    </lineage>
</organism>
<protein>
    <submittedName>
        <fullName evidence="1">Uncharacterized protein</fullName>
    </submittedName>
</protein>
<keyword evidence="2" id="KW-1185">Reference proteome</keyword>
<comment type="caution">
    <text evidence="1">The sequence shown here is derived from an EMBL/GenBank/DDBJ whole genome shotgun (WGS) entry which is preliminary data.</text>
</comment>
<evidence type="ECO:0000313" key="1">
    <source>
        <dbReference type="EMBL" id="GMN28968.1"/>
    </source>
</evidence>
<dbReference type="EMBL" id="BTGU01003242">
    <property type="protein sequence ID" value="GMN28968.1"/>
    <property type="molecule type" value="Genomic_DNA"/>
</dbReference>
<reference evidence="1" key="1">
    <citation type="submission" date="2023-07" db="EMBL/GenBank/DDBJ databases">
        <title>draft genome sequence of fig (Ficus carica).</title>
        <authorList>
            <person name="Takahashi T."/>
            <person name="Nishimura K."/>
        </authorList>
    </citation>
    <scope>NUCLEOTIDE SEQUENCE</scope>
</reference>
<dbReference type="AlphaFoldDB" id="A0AA87Z3W9"/>
<accession>A0AA87Z3W9</accession>
<evidence type="ECO:0000313" key="2">
    <source>
        <dbReference type="Proteomes" id="UP001187192"/>
    </source>
</evidence>
<dbReference type="Proteomes" id="UP001187192">
    <property type="component" value="Unassembled WGS sequence"/>
</dbReference>
<sequence length="127" mass="14634">MLGFESSESFVIAAMSDWDFTITLTKDEVLAKYIAIPEFTVRRKRLLTNLNNSQMVSVILHSMDTCELYSMDLKRAAWNPNALMLVPSNGRANDDSGIRFFRDFNLGRSVKLGFKWEQDFVKIKIMN</sequence>
<gene>
    <name evidence="1" type="ORF">TIFTF001_044298</name>
</gene>
<name>A0AA87Z3W9_FICCA</name>